<evidence type="ECO:0000313" key="3">
    <source>
        <dbReference type="EMBL" id="EHR38322.1"/>
    </source>
</evidence>
<keyword evidence="4" id="KW-1185">Reference proteome</keyword>
<feature type="domain" description="Flavodoxin-like fold" evidence="2">
    <location>
        <begin position="3"/>
        <end position="161"/>
    </location>
</feature>
<dbReference type="InterPro" id="IPR029039">
    <property type="entry name" value="Flavoprotein-like_sf"/>
</dbReference>
<organism evidence="3 4">
    <name type="scientific">Facklamia languida CCUG 37842</name>
    <dbReference type="NCBI Taxonomy" id="883113"/>
    <lineage>
        <taxon>Bacteria</taxon>
        <taxon>Bacillati</taxon>
        <taxon>Bacillota</taxon>
        <taxon>Bacilli</taxon>
        <taxon>Lactobacillales</taxon>
        <taxon>Aerococcaceae</taxon>
        <taxon>Facklamia</taxon>
    </lineage>
</organism>
<dbReference type="Pfam" id="PF02525">
    <property type="entry name" value="Flavodoxin_2"/>
    <property type="match status" value="1"/>
</dbReference>
<dbReference type="SUPFAM" id="SSF52218">
    <property type="entry name" value="Flavoproteins"/>
    <property type="match status" value="1"/>
</dbReference>
<dbReference type="Gene3D" id="3.40.50.360">
    <property type="match status" value="1"/>
</dbReference>
<dbReference type="eggNOG" id="COG2249">
    <property type="taxonomic scope" value="Bacteria"/>
</dbReference>
<comment type="caution">
    <text evidence="3">The sequence shown here is derived from an EMBL/GenBank/DDBJ whole genome shotgun (WGS) entry which is preliminary data.</text>
</comment>
<dbReference type="RefSeq" id="WP_006307872.1">
    <property type="nucleotide sequence ID" value="NZ_JH601133.1"/>
</dbReference>
<sequence>MSKGLLIVGHPYLMEDSKATLAIVQGLCQQIPDLDCVCLAQEYPDYQIDRAREQARLTQTDYLILQFPIFWYGIPSDLQRWLEEVFQFGFSHGIEQGRGPLVGKKLIVSFTCSAKETVLNQASTPPDSLEDLVGPLVALAKFTQMDYLGHVVTTGLGYLARQNPQMTVRTNHHVTQVIEKLKTANLL</sequence>
<name>H3NGP3_9LACT</name>
<dbReference type="GO" id="GO:0009055">
    <property type="term" value="F:electron transfer activity"/>
    <property type="evidence" value="ECO:0007669"/>
    <property type="project" value="TreeGrafter"/>
</dbReference>
<dbReference type="Proteomes" id="UP000006190">
    <property type="component" value="Unassembled WGS sequence"/>
</dbReference>
<evidence type="ECO:0000259" key="2">
    <source>
        <dbReference type="Pfam" id="PF02525"/>
    </source>
</evidence>
<dbReference type="EMBL" id="AGEG01000001">
    <property type="protein sequence ID" value="EHR38322.1"/>
    <property type="molecule type" value="Genomic_DNA"/>
</dbReference>
<keyword evidence="1" id="KW-0560">Oxidoreductase</keyword>
<dbReference type="OrthoDB" id="9798454at2"/>
<proteinExistence type="predicted"/>
<dbReference type="GO" id="GO:0003955">
    <property type="term" value="F:NAD(P)H dehydrogenase (quinone) activity"/>
    <property type="evidence" value="ECO:0007669"/>
    <property type="project" value="TreeGrafter"/>
</dbReference>
<accession>H3NGP3</accession>
<dbReference type="InterPro" id="IPR003680">
    <property type="entry name" value="Flavodoxin_fold"/>
</dbReference>
<dbReference type="STRING" id="883113.HMPREF9708_00032"/>
<dbReference type="AlphaFoldDB" id="H3NGP3"/>
<gene>
    <name evidence="3" type="ORF">HMPREF9708_00032</name>
</gene>
<evidence type="ECO:0000313" key="4">
    <source>
        <dbReference type="Proteomes" id="UP000006190"/>
    </source>
</evidence>
<dbReference type="PANTHER" id="PTHR47307">
    <property type="entry name" value="GLUTATHIONE-REGULATED POTASSIUM-EFFLUX SYSTEM ANCILLARY PROTEIN KEFG"/>
    <property type="match status" value="1"/>
</dbReference>
<dbReference type="PANTHER" id="PTHR47307:SF1">
    <property type="entry name" value="GLUTATHIONE-REGULATED POTASSIUM-EFFLUX SYSTEM ANCILLARY PROTEIN KEFG"/>
    <property type="match status" value="1"/>
</dbReference>
<reference evidence="3 4" key="1">
    <citation type="submission" date="2012-01" db="EMBL/GenBank/DDBJ databases">
        <title>The Genome Sequence of Facklamia languida CCUG 37842.</title>
        <authorList>
            <consortium name="The Broad Institute Genome Sequencing Platform"/>
            <person name="Earl A."/>
            <person name="Ward D."/>
            <person name="Feldgarden M."/>
            <person name="Gevers D."/>
            <person name="Huys G."/>
            <person name="Young S.K."/>
            <person name="Zeng Q."/>
            <person name="Gargeya S."/>
            <person name="Fitzgerald M."/>
            <person name="Haas B."/>
            <person name="Abouelleil A."/>
            <person name="Alvarado L."/>
            <person name="Arachchi H.M."/>
            <person name="Berlin A."/>
            <person name="Chapman S.B."/>
            <person name="Gearin G."/>
            <person name="Goldberg J."/>
            <person name="Griggs A."/>
            <person name="Gujja S."/>
            <person name="Hansen M."/>
            <person name="Heiman D."/>
            <person name="Howarth C."/>
            <person name="Larimer J."/>
            <person name="Lui A."/>
            <person name="MacDonald P.J.P."/>
            <person name="McCowen C."/>
            <person name="Montmayeur A."/>
            <person name="Murphy C."/>
            <person name="Neiman D."/>
            <person name="Pearson M."/>
            <person name="Priest M."/>
            <person name="Roberts A."/>
            <person name="Saif S."/>
            <person name="Shea T."/>
            <person name="Sisk P."/>
            <person name="Stolte C."/>
            <person name="Sykes S."/>
            <person name="Wortman J."/>
            <person name="Nusbaum C."/>
            <person name="Birren B."/>
        </authorList>
    </citation>
    <scope>NUCLEOTIDE SEQUENCE [LARGE SCALE GENOMIC DNA]</scope>
    <source>
        <strain evidence="3 4">CCUG 37842</strain>
    </source>
</reference>
<dbReference type="HOGENOM" id="CLU_058643_0_2_9"/>
<dbReference type="InterPro" id="IPR046980">
    <property type="entry name" value="KefG/KefF"/>
</dbReference>
<dbReference type="GO" id="GO:0010181">
    <property type="term" value="F:FMN binding"/>
    <property type="evidence" value="ECO:0007669"/>
    <property type="project" value="TreeGrafter"/>
</dbReference>
<evidence type="ECO:0000256" key="1">
    <source>
        <dbReference type="ARBA" id="ARBA00023002"/>
    </source>
</evidence>
<dbReference type="PATRIC" id="fig|883113.3.peg.32"/>
<protein>
    <recommendedName>
        <fullName evidence="2">Flavodoxin-like fold domain-containing protein</fullName>
    </recommendedName>
</protein>